<dbReference type="EMBL" id="FLUO01000001">
    <property type="protein sequence ID" value="SBV91069.1"/>
    <property type="molecule type" value="Genomic_DNA"/>
</dbReference>
<dbReference type="InterPro" id="IPR038084">
    <property type="entry name" value="PduO/GlcC-like_sf"/>
</dbReference>
<dbReference type="SUPFAM" id="SSF143744">
    <property type="entry name" value="GlcG-like"/>
    <property type="match status" value="1"/>
</dbReference>
<dbReference type="Gene3D" id="3.30.450.150">
    <property type="entry name" value="Haem-degrading domain"/>
    <property type="match status" value="1"/>
</dbReference>
<dbReference type="PANTHER" id="PTHR34309">
    <property type="entry name" value="SLR1406 PROTEIN"/>
    <property type="match status" value="1"/>
</dbReference>
<sequence>MKHALPDCVAGMLAARVRVEAARLGVPMAVAVVDAEGGLQWFARMDGTLPVSTGLAIDKAYTAAALRMPTDEVGRLAQPGAPLYGIGNSHGGRIVLFGGGVPLRLGDRVVGGIGVSGGSVEQDVAAARPAAALLGEMERQAKRLGRLRAEAPAVLLPSLIDALKAALPDDESRSDAVLGGVALALS</sequence>
<dbReference type="Pfam" id="PF03928">
    <property type="entry name" value="HbpS-like"/>
    <property type="match status" value="1"/>
</dbReference>
<reference evidence="1" key="1">
    <citation type="submission" date="2016-04" db="EMBL/GenBank/DDBJ databases">
        <authorList>
            <person name="Evans L.H."/>
            <person name="Alamgir A."/>
            <person name="Owens N."/>
            <person name="Weber N.D."/>
            <person name="Virtaneva K."/>
            <person name="Barbian K."/>
            <person name="Babar A."/>
            <person name="Rosenke K."/>
        </authorList>
    </citation>
    <scope>NUCLEOTIDE SEQUENCE</scope>
    <source>
        <strain evidence="1">86</strain>
    </source>
</reference>
<gene>
    <name evidence="1" type="ORF">KL86APRO_10079</name>
</gene>
<dbReference type="AlphaFoldDB" id="A0A212IV83"/>
<dbReference type="PANTHER" id="PTHR34309:SF1">
    <property type="entry name" value="PROTEIN GLCG"/>
    <property type="match status" value="1"/>
</dbReference>
<dbReference type="InterPro" id="IPR052517">
    <property type="entry name" value="GlcG_carb_metab_protein"/>
</dbReference>
<protein>
    <submittedName>
        <fullName evidence="1">Uncharacterized 15.0 kDa protein in dhaT-dhaS intergenic region (Modular protein)</fullName>
    </submittedName>
</protein>
<proteinExistence type="predicted"/>
<accession>A0A212IV83</accession>
<name>A0A212IV83_9PROT</name>
<organism evidence="1">
    <name type="scientific">uncultured Alphaproteobacteria bacterium</name>
    <dbReference type="NCBI Taxonomy" id="91750"/>
    <lineage>
        <taxon>Bacteria</taxon>
        <taxon>Pseudomonadati</taxon>
        <taxon>Pseudomonadota</taxon>
        <taxon>Alphaproteobacteria</taxon>
        <taxon>environmental samples</taxon>
    </lineage>
</organism>
<dbReference type="InterPro" id="IPR005624">
    <property type="entry name" value="PduO/GlcC-like"/>
</dbReference>
<evidence type="ECO:0000313" key="1">
    <source>
        <dbReference type="EMBL" id="SBV91069.1"/>
    </source>
</evidence>